<evidence type="ECO:0000256" key="7">
    <source>
        <dbReference type="ARBA" id="ARBA00022964"/>
    </source>
</evidence>
<dbReference type="SUPFAM" id="SSF51182">
    <property type="entry name" value="RmlC-like cupins"/>
    <property type="match status" value="1"/>
</dbReference>
<dbReference type="InterPro" id="IPR005708">
    <property type="entry name" value="Homogentis_dOase"/>
</dbReference>
<feature type="domain" description="Homogentisate 1,2-dioxygenase C-terminal" evidence="14">
    <location>
        <begin position="285"/>
        <end position="438"/>
    </location>
</feature>
<dbReference type="FunFam" id="2.60.120.10:FF:000034">
    <property type="entry name" value="Homogentisate 1,2-dioxygenase"/>
    <property type="match status" value="1"/>
</dbReference>
<feature type="active site" description="Proton acceptor" evidence="11">
    <location>
        <position position="296"/>
    </location>
</feature>
<feature type="binding site" evidence="12">
    <location>
        <position position="375"/>
    </location>
    <ligand>
        <name>Fe cation</name>
        <dbReference type="ChEBI" id="CHEBI:24875"/>
    </ligand>
</feature>
<evidence type="ECO:0000256" key="4">
    <source>
        <dbReference type="ARBA" id="ARBA00013127"/>
    </source>
</evidence>
<evidence type="ECO:0000256" key="12">
    <source>
        <dbReference type="PIRSR" id="PIRSR605708-2"/>
    </source>
</evidence>
<evidence type="ECO:0000256" key="6">
    <source>
        <dbReference type="ARBA" id="ARBA00022878"/>
    </source>
</evidence>
<dbReference type="InterPro" id="IPR011051">
    <property type="entry name" value="RmlC_Cupin_sf"/>
</dbReference>
<proteinExistence type="inferred from homology"/>
<comment type="caution">
    <text evidence="16">The sequence shown here is derived from an EMBL/GenBank/DDBJ whole genome shotgun (WGS) entry which is preliminary data.</text>
</comment>
<dbReference type="Proteomes" id="UP001445335">
    <property type="component" value="Unassembled WGS sequence"/>
</dbReference>
<dbReference type="EC" id="1.13.11.5" evidence="4"/>
<dbReference type="PANTHER" id="PTHR11056:SF0">
    <property type="entry name" value="HOMOGENTISATE 1,2-DIOXYGENASE"/>
    <property type="match status" value="1"/>
</dbReference>
<dbReference type="EMBL" id="JALJOU010000001">
    <property type="protein sequence ID" value="KAK9846297.1"/>
    <property type="molecule type" value="Genomic_DNA"/>
</dbReference>
<dbReference type="GO" id="GO:0004411">
    <property type="term" value="F:homogentisate 1,2-dioxygenase activity"/>
    <property type="evidence" value="ECO:0007669"/>
    <property type="project" value="UniProtKB-EC"/>
</dbReference>
<evidence type="ECO:0000256" key="5">
    <source>
        <dbReference type="ARBA" id="ARBA00022723"/>
    </source>
</evidence>
<organism evidence="16 17">
    <name type="scientific">Elliptochloris bilobata</name>
    <dbReference type="NCBI Taxonomy" id="381761"/>
    <lineage>
        <taxon>Eukaryota</taxon>
        <taxon>Viridiplantae</taxon>
        <taxon>Chlorophyta</taxon>
        <taxon>core chlorophytes</taxon>
        <taxon>Trebouxiophyceae</taxon>
        <taxon>Trebouxiophyceae incertae sedis</taxon>
        <taxon>Elliptochloris clade</taxon>
        <taxon>Elliptochloris</taxon>
    </lineage>
</organism>
<dbReference type="PANTHER" id="PTHR11056">
    <property type="entry name" value="HOMOGENTISATE 1,2-DIOXYGENASE"/>
    <property type="match status" value="1"/>
</dbReference>
<accession>A0AAW1SL56</accession>
<evidence type="ECO:0000259" key="14">
    <source>
        <dbReference type="Pfam" id="PF04209"/>
    </source>
</evidence>
<dbReference type="Gene3D" id="2.60.120.10">
    <property type="entry name" value="Jelly Rolls"/>
    <property type="match status" value="1"/>
</dbReference>
<evidence type="ECO:0000313" key="16">
    <source>
        <dbReference type="EMBL" id="KAK9846297.1"/>
    </source>
</evidence>
<evidence type="ECO:0000256" key="3">
    <source>
        <dbReference type="ARBA" id="ARBA00007757"/>
    </source>
</evidence>
<keyword evidence="7" id="KW-0223">Dioxygenase</keyword>
<dbReference type="InterPro" id="IPR046451">
    <property type="entry name" value="HgmA_C"/>
</dbReference>
<comment type="cofactor">
    <cofactor evidence="1 12">
        <name>Fe cation</name>
        <dbReference type="ChEBI" id="CHEBI:24875"/>
    </cofactor>
</comment>
<dbReference type="Pfam" id="PF20510">
    <property type="entry name" value="HgmA_N"/>
    <property type="match status" value="1"/>
</dbReference>
<feature type="binding site" evidence="12">
    <location>
        <position position="354"/>
    </location>
    <ligand>
        <name>homogentisate</name>
        <dbReference type="ChEBI" id="CHEBI:16169"/>
    </ligand>
</feature>
<evidence type="ECO:0000259" key="15">
    <source>
        <dbReference type="Pfam" id="PF20510"/>
    </source>
</evidence>
<evidence type="ECO:0000256" key="9">
    <source>
        <dbReference type="ARBA" id="ARBA00023004"/>
    </source>
</evidence>
<protein>
    <recommendedName>
        <fullName evidence="4">homogentisate 1,2-dioxygenase</fullName>
        <ecNumber evidence="4">1.13.11.5</ecNumber>
    </recommendedName>
</protein>
<evidence type="ECO:0000313" key="17">
    <source>
        <dbReference type="Proteomes" id="UP001445335"/>
    </source>
</evidence>
<name>A0AAW1SL56_9CHLO</name>
<dbReference type="GO" id="GO:0006572">
    <property type="term" value="P:L-tyrosine catabolic process"/>
    <property type="evidence" value="ECO:0007669"/>
    <property type="project" value="UniProtKB-KW"/>
</dbReference>
<dbReference type="GO" id="GO:0046872">
    <property type="term" value="F:metal ion binding"/>
    <property type="evidence" value="ECO:0007669"/>
    <property type="project" value="UniProtKB-KW"/>
</dbReference>
<evidence type="ECO:0000256" key="2">
    <source>
        <dbReference type="ARBA" id="ARBA00004704"/>
    </source>
</evidence>
<keyword evidence="5 12" id="KW-0479">Metal-binding</keyword>
<comment type="similarity">
    <text evidence="3">Belongs to the homogentisate dioxygenase family.</text>
</comment>
<dbReference type="InterPro" id="IPR014710">
    <property type="entry name" value="RmlC-like_jellyroll"/>
</dbReference>
<reference evidence="16 17" key="1">
    <citation type="journal article" date="2024" name="Nat. Commun.">
        <title>Phylogenomics reveals the evolutionary origins of lichenization in chlorophyte algae.</title>
        <authorList>
            <person name="Puginier C."/>
            <person name="Libourel C."/>
            <person name="Otte J."/>
            <person name="Skaloud P."/>
            <person name="Haon M."/>
            <person name="Grisel S."/>
            <person name="Petersen M."/>
            <person name="Berrin J.G."/>
            <person name="Delaux P.M."/>
            <person name="Dal Grande F."/>
            <person name="Keller J."/>
        </authorList>
    </citation>
    <scope>NUCLEOTIDE SEQUENCE [LARGE SCALE GENOMIC DNA]</scope>
    <source>
        <strain evidence="16 17">SAG 245.80</strain>
    </source>
</reference>
<evidence type="ECO:0000256" key="1">
    <source>
        <dbReference type="ARBA" id="ARBA00001962"/>
    </source>
</evidence>
<gene>
    <name evidence="16" type="ORF">WJX81_001152</name>
</gene>
<evidence type="ECO:0000256" key="11">
    <source>
        <dbReference type="PIRSR" id="PIRSR605708-1"/>
    </source>
</evidence>
<dbReference type="Pfam" id="PF04209">
    <property type="entry name" value="HgmA_C"/>
    <property type="match status" value="1"/>
</dbReference>
<keyword evidence="8" id="KW-0560">Oxidoreductase</keyword>
<feature type="binding site" evidence="12">
    <location>
        <position position="339"/>
    </location>
    <ligand>
        <name>Fe cation</name>
        <dbReference type="ChEBI" id="CHEBI:24875"/>
    </ligand>
</feature>
<keyword evidence="6" id="KW-0828">Tyrosine catabolism</keyword>
<evidence type="ECO:0000256" key="8">
    <source>
        <dbReference type="ARBA" id="ARBA00023002"/>
    </source>
</evidence>
<feature type="binding site" evidence="12">
    <location>
        <position position="375"/>
    </location>
    <ligand>
        <name>homogentisate</name>
        <dbReference type="ChEBI" id="CHEBI:16169"/>
    </ligand>
</feature>
<keyword evidence="10" id="KW-0585">Phenylalanine catabolism</keyword>
<comment type="pathway">
    <text evidence="2">Amino-acid degradation; L-phenylalanine degradation; acetoacetate and fumarate from L-phenylalanine: step 4/6.</text>
</comment>
<dbReference type="GO" id="GO:0005737">
    <property type="term" value="C:cytoplasm"/>
    <property type="evidence" value="ECO:0007669"/>
    <property type="project" value="TreeGrafter"/>
</dbReference>
<dbReference type="AlphaFoldDB" id="A0AAW1SL56"/>
<feature type="binding site" evidence="12">
    <location>
        <position position="345"/>
    </location>
    <ligand>
        <name>Fe cation</name>
        <dbReference type="ChEBI" id="CHEBI:24875"/>
    </ligand>
</feature>
<keyword evidence="9 12" id="KW-0408">Iron</keyword>
<feature type="region of interest" description="Disordered" evidence="13">
    <location>
        <begin position="458"/>
        <end position="491"/>
    </location>
</feature>
<feature type="domain" description="Homogentisate 1,2-dioxygenase N-terminal" evidence="15">
    <location>
        <begin position="13"/>
        <end position="283"/>
    </location>
</feature>
<sequence length="491" mass="53024">MPGKTSCSEEPLQYLSGFGNEFCSEALPGALPVGQNNPQACPYGLYAEQVSGTAFTAPRRCNQRSWLYRIRPSVTHEPFHPLDFASEVFSGDFACALITPNQLRWRPFSVPSEAVDFVRGLFTVCGAGSPERKEGYAIHIYTASASMDNCCLGNADGDLLIVPQQGALRVTTEFGTMHVAPGEVCVVQRGLRLSVALAGGAARGYVLEVFGSHFSLPDLGPIGANGLAAARDFLTPVARFEERECDYTVLHKFNGQLFQAQQAFSPFNVVAWHGNYAPYKYDLARFCPLNAVAFDHPDPSVFTVLTCPSAIPGVATADFVVFPPRWTVAAHTFRPPYYHRNTMSEFMGLIRGAYEAKRDGFLPGGASLHMCMTPHGPDAATFERAVAIDGDAPEHLPCDTLAFMFEVSFTPRVMPAALASPHIDRAYYKCWAGLRSHFTRDPNPGAKAATGAAALPAATANGSVHDPGNVPYATAGPDENSEELATDAQER</sequence>
<keyword evidence="17" id="KW-1185">Reference proteome</keyword>
<dbReference type="NCBIfam" id="TIGR01015">
    <property type="entry name" value="hmgA"/>
    <property type="match status" value="1"/>
</dbReference>
<dbReference type="GO" id="GO:0006559">
    <property type="term" value="P:L-phenylalanine catabolic process"/>
    <property type="evidence" value="ECO:0007669"/>
    <property type="project" value="UniProtKB-KW"/>
</dbReference>
<dbReference type="InterPro" id="IPR046452">
    <property type="entry name" value="HgmA_N"/>
</dbReference>
<evidence type="ECO:0000256" key="10">
    <source>
        <dbReference type="ARBA" id="ARBA00023232"/>
    </source>
</evidence>
<dbReference type="CDD" id="cd07000">
    <property type="entry name" value="cupin_HGO_N"/>
    <property type="match status" value="1"/>
</dbReference>
<evidence type="ECO:0000256" key="13">
    <source>
        <dbReference type="SAM" id="MobiDB-lite"/>
    </source>
</evidence>